<dbReference type="Proteomes" id="UP000198323">
    <property type="component" value="Unassembled WGS sequence"/>
</dbReference>
<dbReference type="InterPro" id="IPR000519">
    <property type="entry name" value="P_trefoil_dom"/>
</dbReference>
<dbReference type="Pfam" id="PF00088">
    <property type="entry name" value="Trefoil"/>
    <property type="match status" value="1"/>
</dbReference>
<evidence type="ECO:0000256" key="2">
    <source>
        <dbReference type="ARBA" id="ARBA00022525"/>
    </source>
</evidence>
<dbReference type="Gene3D" id="4.10.110.10">
    <property type="entry name" value="Spasmolytic Protein, domain 1"/>
    <property type="match status" value="1"/>
</dbReference>
<dbReference type="InterPro" id="IPR044913">
    <property type="entry name" value="P_trefoil_dom_sf"/>
</dbReference>
<dbReference type="CDD" id="cd00111">
    <property type="entry name" value="Trefoil"/>
    <property type="match status" value="1"/>
</dbReference>
<dbReference type="SMART" id="SM00018">
    <property type="entry name" value="PD"/>
    <property type="match status" value="1"/>
</dbReference>
<feature type="disulfide bond" evidence="4">
    <location>
        <begin position="66"/>
        <end position="83"/>
    </location>
</feature>
<dbReference type="AlphaFoldDB" id="A0A226MUE9"/>
<evidence type="ECO:0000256" key="5">
    <source>
        <dbReference type="SAM" id="SignalP"/>
    </source>
</evidence>
<comment type="caution">
    <text evidence="4">Lacks conserved residue(s) required for the propagation of feature annotation.</text>
</comment>
<dbReference type="InterPro" id="IPR017994">
    <property type="entry name" value="P_trefoil_chordata"/>
</dbReference>
<keyword evidence="8" id="KW-1185">Reference proteome</keyword>
<dbReference type="FunFam" id="4.10.110.10:FF:000006">
    <property type="entry name" value="Trefoil factor 1"/>
    <property type="match status" value="1"/>
</dbReference>
<name>A0A226MUE9_CALSU</name>
<gene>
    <name evidence="7" type="ORF">ASZ78_007623</name>
</gene>
<dbReference type="GO" id="GO:0030277">
    <property type="term" value="P:maintenance of gastrointestinal epithelium"/>
    <property type="evidence" value="ECO:0007669"/>
    <property type="project" value="TreeGrafter"/>
</dbReference>
<evidence type="ECO:0000313" key="8">
    <source>
        <dbReference type="Proteomes" id="UP000198323"/>
    </source>
</evidence>
<accession>A0A226MUE9</accession>
<evidence type="ECO:0000256" key="3">
    <source>
        <dbReference type="ARBA" id="ARBA00023157"/>
    </source>
</evidence>
<keyword evidence="5" id="KW-0732">Signal</keyword>
<dbReference type="STRING" id="9009.A0A226MUE9"/>
<evidence type="ECO:0000313" key="7">
    <source>
        <dbReference type="EMBL" id="OXB58629.1"/>
    </source>
</evidence>
<feature type="signal peptide" evidence="5">
    <location>
        <begin position="1"/>
        <end position="23"/>
    </location>
</feature>
<dbReference type="PROSITE" id="PS00025">
    <property type="entry name" value="P_TREFOIL_1"/>
    <property type="match status" value="1"/>
</dbReference>
<protein>
    <recommendedName>
        <fullName evidence="6">P-type domain-containing protein</fullName>
    </recommendedName>
</protein>
<feature type="domain" description="P-type" evidence="6">
    <location>
        <begin position="42"/>
        <end position="87"/>
    </location>
</feature>
<dbReference type="SUPFAM" id="SSF57492">
    <property type="entry name" value="Trefoil"/>
    <property type="match status" value="1"/>
</dbReference>
<dbReference type="EMBL" id="MCFN01000456">
    <property type="protein sequence ID" value="OXB58629.1"/>
    <property type="molecule type" value="Genomic_DNA"/>
</dbReference>
<proteinExistence type="predicted"/>
<feature type="non-terminal residue" evidence="7">
    <location>
        <position position="90"/>
    </location>
</feature>
<dbReference type="GO" id="GO:0005615">
    <property type="term" value="C:extracellular space"/>
    <property type="evidence" value="ECO:0007669"/>
    <property type="project" value="TreeGrafter"/>
</dbReference>
<reference evidence="7 8" key="1">
    <citation type="submission" date="2016-07" db="EMBL/GenBank/DDBJ databases">
        <title>Disparate Historic Effective Population Sizes Predicted by Modern Levels of Genome Diversity for the Scaled Quail (Callipepla squamata) and the Northern Bobwhite (Colinus virginianus): Inferences from First and Second Generation Draft Genome Assemblies for Sympatric New World Quail.</title>
        <authorList>
            <person name="Oldeschulte D.L."/>
            <person name="Halley Y.A."/>
            <person name="Bhattarai E.K."/>
            <person name="Brashear W.A."/>
            <person name="Hill J."/>
            <person name="Metz R.P."/>
            <person name="Johnson C.D."/>
            <person name="Rollins D."/>
            <person name="Peterson M.J."/>
            <person name="Bickhart D.M."/>
            <person name="Decker J.E."/>
            <person name="Seabury C.M."/>
        </authorList>
    </citation>
    <scope>NUCLEOTIDE SEQUENCE [LARGE SCALE GENOMIC DNA]</scope>
    <source>
        <strain evidence="7 8">Texas</strain>
        <tissue evidence="7">Leg muscle</tissue>
    </source>
</reference>
<dbReference type="PRINTS" id="PR00680">
    <property type="entry name" value="PTREFOIL"/>
</dbReference>
<evidence type="ECO:0000256" key="1">
    <source>
        <dbReference type="ARBA" id="ARBA00004613"/>
    </source>
</evidence>
<evidence type="ECO:0000259" key="6">
    <source>
        <dbReference type="PROSITE" id="PS51448"/>
    </source>
</evidence>
<organism evidence="7 8">
    <name type="scientific">Callipepla squamata</name>
    <name type="common">Scaled quail</name>
    <dbReference type="NCBI Taxonomy" id="9009"/>
    <lineage>
        <taxon>Eukaryota</taxon>
        <taxon>Metazoa</taxon>
        <taxon>Chordata</taxon>
        <taxon>Craniata</taxon>
        <taxon>Vertebrata</taxon>
        <taxon>Euteleostomi</taxon>
        <taxon>Archelosauria</taxon>
        <taxon>Archosauria</taxon>
        <taxon>Dinosauria</taxon>
        <taxon>Saurischia</taxon>
        <taxon>Theropoda</taxon>
        <taxon>Coelurosauria</taxon>
        <taxon>Aves</taxon>
        <taxon>Neognathae</taxon>
        <taxon>Galloanserae</taxon>
        <taxon>Galliformes</taxon>
        <taxon>Odontophoridae</taxon>
        <taxon>Callipepla</taxon>
    </lineage>
</organism>
<dbReference type="PANTHER" id="PTHR13826">
    <property type="entry name" value="INTESTINAL TREFOIL FACTOR-RELATED"/>
    <property type="match status" value="1"/>
</dbReference>
<dbReference type="PROSITE" id="PS51448">
    <property type="entry name" value="P_TREFOIL_2"/>
    <property type="match status" value="1"/>
</dbReference>
<keyword evidence="2" id="KW-0964">Secreted</keyword>
<dbReference type="PANTHER" id="PTHR13826:SF14">
    <property type="entry name" value="TREFOIL FACTOR 2"/>
    <property type="match status" value="1"/>
</dbReference>
<comment type="subcellular location">
    <subcellularLocation>
        <location evidence="1">Secreted</location>
    </subcellularLocation>
</comment>
<keyword evidence="3 4" id="KW-1015">Disulfide bond</keyword>
<feature type="disulfide bond" evidence="4">
    <location>
        <begin position="56"/>
        <end position="71"/>
    </location>
</feature>
<comment type="caution">
    <text evidence="7">The sequence shown here is derived from an EMBL/GenBank/DDBJ whole genome shotgun (WGS) entry which is preliminary data.</text>
</comment>
<dbReference type="OrthoDB" id="10051464at2759"/>
<sequence>MDLKGICLLFVLFAVALITSTEGKPPLNMQTISNLGFLSSTAKCQCKIAARERRNCGPPGISAADCRKAGCCFNASVPGVPWCFTAKPKK</sequence>
<feature type="chain" id="PRO_5012782132" description="P-type domain-containing protein" evidence="5">
    <location>
        <begin position="24"/>
        <end position="90"/>
    </location>
</feature>
<evidence type="ECO:0000256" key="4">
    <source>
        <dbReference type="PROSITE-ProRule" id="PRU00779"/>
    </source>
</evidence>
<dbReference type="InterPro" id="IPR017957">
    <property type="entry name" value="P_trefoil_CS"/>
</dbReference>